<evidence type="ECO:0000256" key="1">
    <source>
        <dbReference type="SAM" id="MobiDB-lite"/>
    </source>
</evidence>
<name>A0A6B0QZD9_9CETA</name>
<gene>
    <name evidence="2" type="ORF">E5288_WYG012536</name>
</gene>
<keyword evidence="3" id="KW-1185">Reference proteome</keyword>
<reference evidence="2" key="1">
    <citation type="submission" date="2019-10" db="EMBL/GenBank/DDBJ databases">
        <title>The sequence and de novo assembly of the wild yak genome.</title>
        <authorList>
            <person name="Liu Y."/>
        </authorList>
    </citation>
    <scope>NUCLEOTIDE SEQUENCE [LARGE SCALE GENOMIC DNA]</scope>
    <source>
        <strain evidence="2">WY2019</strain>
    </source>
</reference>
<dbReference type="Proteomes" id="UP000322234">
    <property type="component" value="Unassembled WGS sequence"/>
</dbReference>
<evidence type="ECO:0000313" key="3">
    <source>
        <dbReference type="Proteomes" id="UP000322234"/>
    </source>
</evidence>
<dbReference type="EMBL" id="VBQZ03000010">
    <property type="protein sequence ID" value="MXQ82111.1"/>
    <property type="molecule type" value="Genomic_DNA"/>
</dbReference>
<sequence>MGEGERTRRISPAGPLKPRPRPHPNFLEIYPVPQSLPQLEPTDRTQTCGTANHCLSQRKLISTEEHHPVCVRRNRPRESLRLVFGC</sequence>
<comment type="caution">
    <text evidence="2">The sequence shown here is derived from an EMBL/GenBank/DDBJ whole genome shotgun (WGS) entry which is preliminary data.</text>
</comment>
<protein>
    <submittedName>
        <fullName evidence="2">Uncharacterized protein</fullName>
    </submittedName>
</protein>
<feature type="region of interest" description="Disordered" evidence="1">
    <location>
        <begin position="1"/>
        <end position="25"/>
    </location>
</feature>
<accession>A0A6B0QZD9</accession>
<proteinExistence type="predicted"/>
<organism evidence="2 3">
    <name type="scientific">Bos mutus</name>
    <name type="common">wild yak</name>
    <dbReference type="NCBI Taxonomy" id="72004"/>
    <lineage>
        <taxon>Eukaryota</taxon>
        <taxon>Metazoa</taxon>
        <taxon>Chordata</taxon>
        <taxon>Craniata</taxon>
        <taxon>Vertebrata</taxon>
        <taxon>Euteleostomi</taxon>
        <taxon>Mammalia</taxon>
        <taxon>Eutheria</taxon>
        <taxon>Laurasiatheria</taxon>
        <taxon>Artiodactyla</taxon>
        <taxon>Ruminantia</taxon>
        <taxon>Pecora</taxon>
        <taxon>Bovidae</taxon>
        <taxon>Bovinae</taxon>
        <taxon>Bos</taxon>
    </lineage>
</organism>
<evidence type="ECO:0000313" key="2">
    <source>
        <dbReference type="EMBL" id="MXQ82111.1"/>
    </source>
</evidence>
<dbReference type="AlphaFoldDB" id="A0A6B0QZD9"/>